<evidence type="ECO:0000313" key="4">
    <source>
        <dbReference type="Proteomes" id="UP000664293"/>
    </source>
</evidence>
<dbReference type="NCBIfam" id="NF033429">
    <property type="entry name" value="ImuA_translesion"/>
    <property type="match status" value="1"/>
</dbReference>
<dbReference type="InterPro" id="IPR047610">
    <property type="entry name" value="ImuA_translesion"/>
</dbReference>
<keyword evidence="1" id="KW-0227">DNA damage</keyword>
<organism evidence="3 4">
    <name type="scientific">Microbulbifer salipaludis</name>
    <dbReference type="NCBI Taxonomy" id="187980"/>
    <lineage>
        <taxon>Bacteria</taxon>
        <taxon>Pseudomonadati</taxon>
        <taxon>Pseudomonadota</taxon>
        <taxon>Gammaproteobacteria</taxon>
        <taxon>Cellvibrionales</taxon>
        <taxon>Microbulbiferaceae</taxon>
        <taxon>Microbulbifer</taxon>
    </lineage>
</organism>
<protein>
    <submittedName>
        <fullName evidence="3">Translesion DNA synthesis-associated protein ImuA</fullName>
    </submittedName>
</protein>
<dbReference type="PANTHER" id="PTHR35369">
    <property type="entry name" value="BLR3025 PROTEIN-RELATED"/>
    <property type="match status" value="1"/>
</dbReference>
<dbReference type="SUPFAM" id="SSF52540">
    <property type="entry name" value="P-loop containing nucleoside triphosphate hydrolases"/>
    <property type="match status" value="1"/>
</dbReference>
<name>A0ABS3EAF2_9GAMM</name>
<proteinExistence type="predicted"/>
<dbReference type="Proteomes" id="UP000664293">
    <property type="component" value="Unassembled WGS sequence"/>
</dbReference>
<comment type="caution">
    <text evidence="3">The sequence shown here is derived from an EMBL/GenBank/DDBJ whole genome shotgun (WGS) entry which is preliminary data.</text>
</comment>
<keyword evidence="4" id="KW-1185">Reference proteome</keyword>
<reference evidence="3 4" key="1">
    <citation type="submission" date="2020-12" db="EMBL/GenBank/DDBJ databases">
        <title>Oil enriched cultivation method for isolating marine PHA-producing bacteria.</title>
        <authorList>
            <person name="Zheng W."/>
            <person name="Yu S."/>
            <person name="Huang Y."/>
        </authorList>
    </citation>
    <scope>NUCLEOTIDE SEQUENCE [LARGE SCALE GENOMIC DNA]</scope>
    <source>
        <strain evidence="3 4">SN0-2</strain>
    </source>
</reference>
<dbReference type="EMBL" id="JAEKJR010000003">
    <property type="protein sequence ID" value="MBN8432285.1"/>
    <property type="molecule type" value="Genomic_DNA"/>
</dbReference>
<feature type="compositionally biased region" description="Polar residues" evidence="2">
    <location>
        <begin position="1"/>
        <end position="21"/>
    </location>
</feature>
<dbReference type="InterPro" id="IPR050356">
    <property type="entry name" value="SulA_CellDiv_inhibitor"/>
</dbReference>
<dbReference type="PANTHER" id="PTHR35369:SF3">
    <property type="entry name" value="TRANSLESION DNA SYNTHESIS-ASSOCIATED PROTEIN IMUA"/>
    <property type="match status" value="1"/>
</dbReference>
<sequence>MNSAENFLQNKQLAQQASNEPSIPPGQGTSGQGTTGQERPRPLQQLLARPDIWQLASGQRRPRTGISTGYRGLDALLAGHGWPRAATTELLVDKAGIGEMSLILPTLAELTRQGRMVILVNPPHIPYAPALAQAGVQLEKLLILHPRGQRDQLWAAEQSLQSGACGALIQWQGKETHADKDLRRLQLAARDGDCLHFHFRPGSCAQTPSPAALRLQLKSDGEQLALHLFKQLSGKSGQRLHLARNPDLVRQDQPLH</sequence>
<accession>A0ABS3EAF2</accession>
<feature type="region of interest" description="Disordered" evidence="2">
    <location>
        <begin position="1"/>
        <end position="39"/>
    </location>
</feature>
<evidence type="ECO:0000256" key="1">
    <source>
        <dbReference type="ARBA" id="ARBA00022763"/>
    </source>
</evidence>
<dbReference type="Gene3D" id="3.40.50.300">
    <property type="entry name" value="P-loop containing nucleotide triphosphate hydrolases"/>
    <property type="match status" value="1"/>
</dbReference>
<evidence type="ECO:0000256" key="2">
    <source>
        <dbReference type="SAM" id="MobiDB-lite"/>
    </source>
</evidence>
<dbReference type="InterPro" id="IPR027417">
    <property type="entry name" value="P-loop_NTPase"/>
</dbReference>
<evidence type="ECO:0000313" key="3">
    <source>
        <dbReference type="EMBL" id="MBN8432285.1"/>
    </source>
</evidence>
<gene>
    <name evidence="3" type="primary">imuA</name>
    <name evidence="3" type="ORF">JF535_15660</name>
</gene>